<dbReference type="GO" id="GO:1905039">
    <property type="term" value="P:carboxylic acid transmembrane transport"/>
    <property type="evidence" value="ECO:0007669"/>
    <property type="project" value="UniProtKB-ARBA"/>
</dbReference>
<feature type="transmembrane region" description="Helical" evidence="5">
    <location>
        <begin position="22"/>
        <end position="39"/>
    </location>
</feature>
<dbReference type="NCBIfam" id="TIGR00785">
    <property type="entry name" value="dass"/>
    <property type="match status" value="1"/>
</dbReference>
<dbReference type="PANTHER" id="PTHR10283">
    <property type="entry name" value="SOLUTE CARRIER FAMILY 13 MEMBER"/>
    <property type="match status" value="1"/>
</dbReference>
<feature type="transmembrane region" description="Helical" evidence="5">
    <location>
        <begin position="241"/>
        <end position="261"/>
    </location>
</feature>
<dbReference type="AlphaFoldDB" id="A0A3B0RCV7"/>
<feature type="transmembrane region" description="Helical" evidence="5">
    <location>
        <begin position="310"/>
        <end position="331"/>
    </location>
</feature>
<organism evidence="6">
    <name type="scientific">hydrothermal vent metagenome</name>
    <dbReference type="NCBI Taxonomy" id="652676"/>
    <lineage>
        <taxon>unclassified sequences</taxon>
        <taxon>metagenomes</taxon>
        <taxon>ecological metagenomes</taxon>
    </lineage>
</organism>
<feature type="transmembrane region" description="Helical" evidence="5">
    <location>
        <begin position="425"/>
        <end position="452"/>
    </location>
</feature>
<protein>
    <submittedName>
        <fullName evidence="6">Sodium-dependent anion transporter family</fullName>
    </submittedName>
</protein>
<evidence type="ECO:0000256" key="3">
    <source>
        <dbReference type="ARBA" id="ARBA00022989"/>
    </source>
</evidence>
<evidence type="ECO:0000313" key="6">
    <source>
        <dbReference type="EMBL" id="VAV90910.1"/>
    </source>
</evidence>
<gene>
    <name evidence="6" type="ORF">MNBD_ALPHA06-730</name>
</gene>
<dbReference type="GO" id="GO:0008514">
    <property type="term" value="F:organic anion transmembrane transporter activity"/>
    <property type="evidence" value="ECO:0007669"/>
    <property type="project" value="UniProtKB-ARBA"/>
</dbReference>
<keyword evidence="2 5" id="KW-0812">Transmembrane</keyword>
<evidence type="ECO:0000256" key="4">
    <source>
        <dbReference type="ARBA" id="ARBA00023136"/>
    </source>
</evidence>
<feature type="transmembrane region" description="Helical" evidence="5">
    <location>
        <begin position="338"/>
        <end position="356"/>
    </location>
</feature>
<keyword evidence="3 5" id="KW-1133">Transmembrane helix</keyword>
<comment type="subcellular location">
    <subcellularLocation>
        <location evidence="1">Membrane</location>
        <topology evidence="1">Multi-pass membrane protein</topology>
    </subcellularLocation>
</comment>
<feature type="transmembrane region" description="Helical" evidence="5">
    <location>
        <begin position="385"/>
        <end position="413"/>
    </location>
</feature>
<evidence type="ECO:0000256" key="5">
    <source>
        <dbReference type="SAM" id="Phobius"/>
    </source>
</evidence>
<feature type="transmembrane region" description="Helical" evidence="5">
    <location>
        <begin position="96"/>
        <end position="115"/>
    </location>
</feature>
<dbReference type="EMBL" id="UOEE01000117">
    <property type="protein sequence ID" value="VAV90910.1"/>
    <property type="molecule type" value="Genomic_DNA"/>
</dbReference>
<name>A0A3B0RCV7_9ZZZZ</name>
<dbReference type="Pfam" id="PF00939">
    <property type="entry name" value="Na_sulph_symp"/>
    <property type="match status" value="1"/>
</dbReference>
<keyword evidence="4 5" id="KW-0472">Membrane</keyword>
<evidence type="ECO:0000256" key="2">
    <source>
        <dbReference type="ARBA" id="ARBA00022692"/>
    </source>
</evidence>
<feature type="transmembrane region" description="Helical" evidence="5">
    <location>
        <begin position="51"/>
        <end position="84"/>
    </location>
</feature>
<sequence length="489" mass="52408">MRARLQQSGTPVLRDIAFFLRQKKWLFIAFAIGFALYLAPTPEGLSREGHIVLVISMVAVVLFVTEPVPLPSVALMIIVAQIMLMGLDSSEVARSLMSDSVLFIMGSLMLAVAVVKQQLDKRIAYMIVRVTGTGVFGICVGISFVCGVLASIIGEHTVAAMMLPVAVTLVTLTSDNPKKVKGLAAVLLFSISYGCAIGGIGTPSGGARNAIMIGYWKDFFFDPTDPATRAFLVDYVRWIKFAYPIFLAQLPLVTVILFAAFKPERKTLSRAVVKLRKQIEDQGPMKANDWLAVGIFFGTLVAWITLSEHIGLGTVALFGAILFLAVGLVPWNDMNSGVNWGVVLLYAATISLGVQMKDSGAAEWIATSFLALLKPLNMDHGLPLLAAYTGLTTVVTNTMSAGAAVAVLGPIALRTAELTGESPLALGFITAISSSFAYFTAAAHPAFTIVYASGYLKAADFFRVGWRMALMSAFVLLAAAKFYWPLLGA</sequence>
<feature type="transmembrane region" description="Helical" evidence="5">
    <location>
        <begin position="287"/>
        <end position="304"/>
    </location>
</feature>
<dbReference type="PANTHER" id="PTHR10283:SF82">
    <property type="entry name" value="SOLUTE CARRIER FAMILY 13 MEMBER 2"/>
    <property type="match status" value="1"/>
</dbReference>
<feature type="transmembrane region" description="Helical" evidence="5">
    <location>
        <begin position="464"/>
        <end position="484"/>
    </location>
</feature>
<feature type="transmembrane region" description="Helical" evidence="5">
    <location>
        <begin position="127"/>
        <end position="152"/>
    </location>
</feature>
<dbReference type="GO" id="GO:0005886">
    <property type="term" value="C:plasma membrane"/>
    <property type="evidence" value="ECO:0007669"/>
    <property type="project" value="TreeGrafter"/>
</dbReference>
<proteinExistence type="predicted"/>
<feature type="transmembrane region" description="Helical" evidence="5">
    <location>
        <begin position="182"/>
        <end position="202"/>
    </location>
</feature>
<accession>A0A3B0RCV7</accession>
<evidence type="ECO:0000256" key="1">
    <source>
        <dbReference type="ARBA" id="ARBA00004141"/>
    </source>
</evidence>
<dbReference type="InterPro" id="IPR001898">
    <property type="entry name" value="SLC13A/DASS"/>
</dbReference>
<reference evidence="6" key="1">
    <citation type="submission" date="2018-06" db="EMBL/GenBank/DDBJ databases">
        <authorList>
            <person name="Zhirakovskaya E."/>
        </authorList>
    </citation>
    <scope>NUCLEOTIDE SEQUENCE</scope>
</reference>